<evidence type="ECO:0000313" key="9">
    <source>
        <dbReference type="EMBL" id="TGZ83757.1"/>
    </source>
</evidence>
<keyword evidence="5 6" id="KW-0131">Cell cycle</keyword>
<dbReference type="InterPro" id="IPR016024">
    <property type="entry name" value="ARM-type_fold"/>
</dbReference>
<dbReference type="GO" id="GO:0071169">
    <property type="term" value="P:establishment of protein localization to chromatin"/>
    <property type="evidence" value="ECO:0007669"/>
    <property type="project" value="TreeGrafter"/>
</dbReference>
<organism evidence="9 10">
    <name type="scientific">Ascodesmis nigricans</name>
    <dbReference type="NCBI Taxonomy" id="341454"/>
    <lineage>
        <taxon>Eukaryota</taxon>
        <taxon>Fungi</taxon>
        <taxon>Dikarya</taxon>
        <taxon>Ascomycota</taxon>
        <taxon>Pezizomycotina</taxon>
        <taxon>Pezizomycetes</taxon>
        <taxon>Pezizales</taxon>
        <taxon>Ascodesmidaceae</taxon>
        <taxon>Ascodesmis</taxon>
    </lineage>
</organism>
<feature type="non-terminal residue" evidence="9">
    <location>
        <position position="1512"/>
    </location>
</feature>
<evidence type="ECO:0000256" key="7">
    <source>
        <dbReference type="SAM" id="MobiDB-lite"/>
    </source>
</evidence>
<dbReference type="GO" id="GO:0003682">
    <property type="term" value="F:chromatin binding"/>
    <property type="evidence" value="ECO:0007669"/>
    <property type="project" value="TreeGrafter"/>
</dbReference>
<dbReference type="InterPro" id="IPR026003">
    <property type="entry name" value="Cohesin_HEAT"/>
</dbReference>
<dbReference type="InParanoid" id="A0A4S2N3P8"/>
<dbReference type="GO" id="GO:0010468">
    <property type="term" value="P:regulation of gene expression"/>
    <property type="evidence" value="ECO:0007669"/>
    <property type="project" value="InterPro"/>
</dbReference>
<proteinExistence type="inferred from homology"/>
<gene>
    <name evidence="9" type="ORF">EX30DRAFT_315396</name>
</gene>
<dbReference type="GO" id="GO:0140588">
    <property type="term" value="P:chromatin looping"/>
    <property type="evidence" value="ECO:0007669"/>
    <property type="project" value="InterPro"/>
</dbReference>
<accession>A0A4S2N3P8</accession>
<evidence type="ECO:0000256" key="3">
    <source>
        <dbReference type="ARBA" id="ARBA00022737"/>
    </source>
</evidence>
<dbReference type="InterPro" id="IPR024986">
    <property type="entry name" value="Nipped-B_C"/>
</dbReference>
<protein>
    <recommendedName>
        <fullName evidence="6">Sister chromatid cohesion protein</fullName>
    </recommendedName>
</protein>
<dbReference type="InterPro" id="IPR033031">
    <property type="entry name" value="Scc2/Nipped-B"/>
</dbReference>
<evidence type="ECO:0000313" key="10">
    <source>
        <dbReference type="Proteomes" id="UP000298138"/>
    </source>
</evidence>
<keyword evidence="3 6" id="KW-0677">Repeat</keyword>
<keyword evidence="4 6" id="KW-0539">Nucleus</keyword>
<dbReference type="FunCoup" id="A0A4S2N3P8">
    <property type="interactions" value="208"/>
</dbReference>
<dbReference type="PANTHER" id="PTHR21704">
    <property type="entry name" value="NIPPED-B-LIKE PROTEIN DELANGIN SCC2-RELATED"/>
    <property type="match status" value="1"/>
</dbReference>
<evidence type="ECO:0000256" key="5">
    <source>
        <dbReference type="ARBA" id="ARBA00023306"/>
    </source>
</evidence>
<dbReference type="OrthoDB" id="418242at2759"/>
<name>A0A4S2N3P8_9PEZI</name>
<comment type="subcellular location">
    <subcellularLocation>
        <location evidence="1 6">Nucleus</location>
    </subcellularLocation>
</comment>
<dbReference type="EMBL" id="ML220113">
    <property type="protein sequence ID" value="TGZ83757.1"/>
    <property type="molecule type" value="Genomic_DNA"/>
</dbReference>
<comment type="similarity">
    <text evidence="2 6">Belongs to the SCC2/Nipped-B family.</text>
</comment>
<feature type="compositionally biased region" description="Acidic residues" evidence="7">
    <location>
        <begin position="381"/>
        <end position="392"/>
    </location>
</feature>
<dbReference type="InterPro" id="IPR011989">
    <property type="entry name" value="ARM-like"/>
</dbReference>
<evidence type="ECO:0000259" key="8">
    <source>
        <dbReference type="Pfam" id="PF12830"/>
    </source>
</evidence>
<feature type="region of interest" description="Disordered" evidence="7">
    <location>
        <begin position="1151"/>
        <end position="1173"/>
    </location>
</feature>
<evidence type="ECO:0000256" key="2">
    <source>
        <dbReference type="ARBA" id="ARBA00009252"/>
    </source>
</evidence>
<dbReference type="CDD" id="cd23958">
    <property type="entry name" value="SCC2"/>
    <property type="match status" value="1"/>
</dbReference>
<evidence type="ECO:0000256" key="6">
    <source>
        <dbReference type="RuleBase" id="RU364107"/>
    </source>
</evidence>
<dbReference type="GO" id="GO:0090694">
    <property type="term" value="C:Scc2-Scc4 cohesin loading complex"/>
    <property type="evidence" value="ECO:0007669"/>
    <property type="project" value="TreeGrafter"/>
</dbReference>
<keyword evidence="10" id="KW-1185">Reference proteome</keyword>
<dbReference type="STRING" id="341454.A0A4S2N3P8"/>
<evidence type="ECO:0000256" key="4">
    <source>
        <dbReference type="ARBA" id="ARBA00023242"/>
    </source>
</evidence>
<dbReference type="SUPFAM" id="SSF48371">
    <property type="entry name" value="ARM repeat"/>
    <property type="match status" value="1"/>
</dbReference>
<dbReference type="Pfam" id="PF12830">
    <property type="entry name" value="Nipped-B_C"/>
    <property type="match status" value="1"/>
</dbReference>
<dbReference type="Proteomes" id="UP000298138">
    <property type="component" value="Unassembled WGS sequence"/>
</dbReference>
<feature type="region of interest" description="Disordered" evidence="7">
    <location>
        <begin position="1"/>
        <end position="46"/>
    </location>
</feature>
<dbReference type="GO" id="GO:0034087">
    <property type="term" value="P:establishment of mitotic sister chromatid cohesion"/>
    <property type="evidence" value="ECO:0007669"/>
    <property type="project" value="TreeGrafter"/>
</dbReference>
<reference evidence="9 10" key="1">
    <citation type="submission" date="2019-04" db="EMBL/GenBank/DDBJ databases">
        <title>Comparative genomics and transcriptomics to analyze fruiting body development in filamentous ascomycetes.</title>
        <authorList>
            <consortium name="DOE Joint Genome Institute"/>
            <person name="Lutkenhaus R."/>
            <person name="Traeger S."/>
            <person name="Breuer J."/>
            <person name="Kuo A."/>
            <person name="Lipzen A."/>
            <person name="Pangilinan J."/>
            <person name="Dilworth D."/>
            <person name="Sandor L."/>
            <person name="Poggeler S."/>
            <person name="Barry K."/>
            <person name="Grigoriev I.V."/>
            <person name="Nowrousian M."/>
        </authorList>
    </citation>
    <scope>NUCLEOTIDE SEQUENCE [LARGE SCALE GENOMIC DNA]</scope>
    <source>
        <strain evidence="9 10">CBS 389.68</strain>
    </source>
</reference>
<feature type="region of interest" description="Disordered" evidence="7">
    <location>
        <begin position="371"/>
        <end position="402"/>
    </location>
</feature>
<dbReference type="PANTHER" id="PTHR21704:SF18">
    <property type="entry name" value="NIPPED-B-LIKE PROTEIN"/>
    <property type="match status" value="1"/>
</dbReference>
<feature type="domain" description="Sister chromatid cohesion C-terminal" evidence="8">
    <location>
        <begin position="1185"/>
        <end position="1370"/>
    </location>
</feature>
<evidence type="ECO:0000256" key="1">
    <source>
        <dbReference type="ARBA" id="ARBA00004123"/>
    </source>
</evidence>
<feature type="compositionally biased region" description="Polar residues" evidence="7">
    <location>
        <begin position="1"/>
        <end position="10"/>
    </location>
</feature>
<dbReference type="Pfam" id="PF12765">
    <property type="entry name" value="Cohesin_HEAT"/>
    <property type="match status" value="1"/>
</dbReference>
<dbReference type="GO" id="GO:1990414">
    <property type="term" value="P:replication-born double-strand break repair via sister chromatid exchange"/>
    <property type="evidence" value="ECO:0007669"/>
    <property type="project" value="TreeGrafter"/>
</dbReference>
<dbReference type="Gene3D" id="1.25.10.10">
    <property type="entry name" value="Leucine-rich Repeat Variant"/>
    <property type="match status" value="2"/>
</dbReference>
<sequence length="1512" mass="170051">MINPSPSIDRSQYIKVDSKSLPTSPKSRKRKRYASDSDEPIPMGEDQRMRADGFLNNLQNLVQAIFQAEDSIEHDVSTISPEGADWMRYWIPGTTGGDSPCLAKGIQVKLGKLVRDVINVRRFGQVPVDDLTRLQRLCENTLKRADGQNINPPIDNDENELMEWHHRCVKVEDGLKASRTILQIMLGGREESQIYSEDILTSILYLLKSLIEGYINPMIEMRPGGDLADQFKAAFKQKPVLTDLLKELKHALRLFTNLIAAQEITESTLTSALYMAASVVFIENSSSDKESVFDLRMVELFRKEAMEILTKIFARYPDERSTIFEQILQNLEKLPVNRVMARQFKLVEGGKNIQLVSALIMQLIQTSGAYQAERKKRKSDDEDEEHQYEDADERTQAEADPNGAVRKLRDVCHPLYDSAMKNAASIIGYLVKKAMTSSKTGDQPYRHLLDLFTEDFLSVLGSPEWPAAELLLRSLLVHMCGIIDQDKQTVGAKTMALDMLGLMGSGICDMNVHLRESHRSREGGNTLIESSLADLTDKYLEAGTSGGGKSALETIELDILDWQGPFRIAMEHLVELREREPTFHSACGFFHTAWSHKVCTFFEKLPEDEDEGVVTDVAETAAHLRRMAVDGEWDDDMNIDDLSHSQIRLAYTLVVLNMPFCTGFDALMTRLVRCVDDNQAQSRSKSLKSINQLISKDTSILERTNLVSYIIKKCEDASPLVRDSAVDILGRCFQLKPELETRVAFTIVARANDTGVAVRKRSMKILKDIYLHTKKEQLKVHIAEALIGRIKDLDTGVAEQAKKTFEEIWIAPFYTFVDHTEEGDGGKVEITPKLRIVANDRVSVIVKVVQKEATLQALMDVIKSLLSTQDNKNSARNFRVCKTMLACMFEDLLDKQGDDDRQRDRENIMQTLTVLASANPRLFSPDQLELLQPYIQNLTSEDLGLFRSVIIVYRHALAILTSRNQIFLGEIQGSLLKNLTRLPAAELGEVIHCLNTISIILDAPDRLIRVTISCLTNILKARGAITDQAEAKRIVRTIHIVGLLGHYCDFEKQISVFKTSFPRWNGDSVSGLIADTIEPFCRAGTESSVRRAAIEGLGNVCQTHAPHFLKDKVLHIIDTVFEENDTTLCQLMLSGMKGFFLKEESRSDAAAEEAKLKDSKKRKGSQEEPRRLTAVGYTNQNDGVSTSLAQKYLKDIMRIATASQDRNALAAVEVIGSILRQGLVHPREVVPALVALETSTEPSIANLAFKEHKTLHSKHETIVERGYVDGVRACFKYQRDVVGDSCGSLTDPWTAKLRPLYDIVRDGTRKLKTKFLTNLVQLVDFDVATFKLDADPAPLEYARFISENLAFMDYGTVEDVYIVVTTMEKVVANTGMLLGHAIDTDIFMLKMELVDNAAKPPPDPTRLTLLSSAAAVLTMLWAARNYLRKAYGVNESKCREYRKNRLKANDPILNKTPIRNPMVNPHTCFEQIEGNAKGRDTEEEKMEACRQFMEILNIDPELKVEDEDEEAE</sequence>
<dbReference type="GO" id="GO:0061775">
    <property type="term" value="F:cohesin loader activity"/>
    <property type="evidence" value="ECO:0007669"/>
    <property type="project" value="InterPro"/>
</dbReference>